<comment type="caution">
    <text evidence="1">The sequence shown here is derived from an EMBL/GenBank/DDBJ whole genome shotgun (WGS) entry which is preliminary data.</text>
</comment>
<name>A0A4R2CCT8_SHIGR</name>
<dbReference type="SUPFAM" id="SSF143744">
    <property type="entry name" value="GlcG-like"/>
    <property type="match status" value="1"/>
</dbReference>
<dbReference type="Gene3D" id="3.30.450.150">
    <property type="entry name" value="Haem-degrading domain"/>
    <property type="match status" value="1"/>
</dbReference>
<dbReference type="Proteomes" id="UP000295351">
    <property type="component" value="Unassembled WGS sequence"/>
</dbReference>
<dbReference type="InterPro" id="IPR038084">
    <property type="entry name" value="PduO/GlcC-like_sf"/>
</dbReference>
<dbReference type="InterPro" id="IPR052517">
    <property type="entry name" value="GlcG_carb_metab_protein"/>
</dbReference>
<evidence type="ECO:0000313" key="2">
    <source>
        <dbReference type="Proteomes" id="UP000295351"/>
    </source>
</evidence>
<dbReference type="RefSeq" id="WP_064334631.1">
    <property type="nucleotide sequence ID" value="NZ_BAABEI010000009.1"/>
</dbReference>
<reference evidence="1 2" key="1">
    <citation type="submission" date="2019-03" db="EMBL/GenBank/DDBJ databases">
        <title>Genomic Encyclopedia of Type Strains, Phase IV (KMG-IV): sequencing the most valuable type-strain genomes for metagenomic binning, comparative biology and taxonomic classification.</title>
        <authorList>
            <person name="Goeker M."/>
        </authorList>
    </citation>
    <scope>NUCLEOTIDE SEQUENCE [LARGE SCALE GENOMIC DNA]</scope>
    <source>
        <strain evidence="1 2">DSM 18401</strain>
    </source>
</reference>
<gene>
    <name evidence="1" type="ORF">EV665_12292</name>
</gene>
<dbReference type="PANTHER" id="PTHR34309">
    <property type="entry name" value="SLR1406 PROTEIN"/>
    <property type="match status" value="1"/>
</dbReference>
<organism evidence="1 2">
    <name type="scientific">Shinella granuli</name>
    <dbReference type="NCBI Taxonomy" id="323621"/>
    <lineage>
        <taxon>Bacteria</taxon>
        <taxon>Pseudomonadati</taxon>
        <taxon>Pseudomonadota</taxon>
        <taxon>Alphaproteobacteria</taxon>
        <taxon>Hyphomicrobiales</taxon>
        <taxon>Rhizobiaceae</taxon>
        <taxon>Shinella</taxon>
    </lineage>
</organism>
<dbReference type="InterPro" id="IPR005624">
    <property type="entry name" value="PduO/GlcC-like"/>
</dbReference>
<dbReference type="EMBL" id="SLVX01000022">
    <property type="protein sequence ID" value="TCN37462.1"/>
    <property type="molecule type" value="Genomic_DNA"/>
</dbReference>
<evidence type="ECO:0000313" key="1">
    <source>
        <dbReference type="EMBL" id="TCN37462.1"/>
    </source>
</evidence>
<proteinExistence type="predicted"/>
<accession>A0A4R2CCT8</accession>
<keyword evidence="2" id="KW-1185">Reference proteome</keyword>
<dbReference type="Pfam" id="PF03928">
    <property type="entry name" value="HbpS-like"/>
    <property type="match status" value="1"/>
</dbReference>
<protein>
    <submittedName>
        <fullName evidence="1">Uncharacterized protein GlcG (DUF336 family)</fullName>
    </submittedName>
</protein>
<sequence>MAELTLAAANSIIAAALEAGAEAGFKPLTVAVLDAGGHLKAFQKQDGASMLRYEIAFGKAYGSLAVGMGSRWLDKNAKERPHFIEGLTAVSGGRIVAVPGGVLIRDAAGTLLGAVGVTGDTSDNDEICAVAGIKAAGLVAQVD</sequence>
<dbReference type="PANTHER" id="PTHR34309:SF10">
    <property type="entry name" value="SLR1406 PROTEIN"/>
    <property type="match status" value="1"/>
</dbReference>
<dbReference type="AlphaFoldDB" id="A0A4R2CCT8"/>